<feature type="domain" description="CUB" evidence="5">
    <location>
        <begin position="131"/>
        <end position="244"/>
    </location>
</feature>
<accession>A0A8S3ZKM6</accession>
<evidence type="ECO:0000256" key="3">
    <source>
        <dbReference type="PROSITE-ProRule" id="PRU00059"/>
    </source>
</evidence>
<keyword evidence="7" id="KW-1185">Reference proteome</keyword>
<dbReference type="SUPFAM" id="SSF49854">
    <property type="entry name" value="Spermadhesin, CUB domain"/>
    <property type="match status" value="2"/>
</dbReference>
<evidence type="ECO:0000313" key="6">
    <source>
        <dbReference type="EMBL" id="CAG5127341.1"/>
    </source>
</evidence>
<evidence type="ECO:0000256" key="4">
    <source>
        <dbReference type="SAM" id="Phobius"/>
    </source>
</evidence>
<proteinExistence type="predicted"/>
<feature type="transmembrane region" description="Helical" evidence="4">
    <location>
        <begin position="251"/>
        <end position="278"/>
    </location>
</feature>
<sequence>AACNGKIETRQASHDEVKHLPEMANSKTGYAHDLNCTFLLESSIDSDAIEVTLSGRMVTRDMFECESDAVTLYDGNSTRSPIITTWCGANGQGKRYTSKGPKMLVVVNTDSHTSYQGVKIKYYTVPQMGGCSVVTEMEVNTTFQYLTSPNYPFYYPFNSYCEFKLLAPEGHFIRFEVMDSKIEDDCSDTVRVYSGLEKKYEKYLGRWCGDEKPKYKSEGREMLIVFSADDNLNSGGFHARFYADKDTSSNYLIPAIVGSLLIVITIIVIVIVVIYIFIRRKKGSHGSTSVCVK</sequence>
<dbReference type="Gene3D" id="2.60.120.290">
    <property type="entry name" value="Spermadhesin, CUB domain"/>
    <property type="match status" value="2"/>
</dbReference>
<comment type="caution">
    <text evidence="6">The sequence shown here is derived from an EMBL/GenBank/DDBJ whole genome shotgun (WGS) entry which is preliminary data.</text>
</comment>
<dbReference type="OrthoDB" id="6091020at2759"/>
<evidence type="ECO:0000256" key="1">
    <source>
        <dbReference type="ARBA" id="ARBA00022737"/>
    </source>
</evidence>
<organism evidence="6 7">
    <name type="scientific">Candidula unifasciata</name>
    <dbReference type="NCBI Taxonomy" id="100452"/>
    <lineage>
        <taxon>Eukaryota</taxon>
        <taxon>Metazoa</taxon>
        <taxon>Spiralia</taxon>
        <taxon>Lophotrochozoa</taxon>
        <taxon>Mollusca</taxon>
        <taxon>Gastropoda</taxon>
        <taxon>Heterobranchia</taxon>
        <taxon>Euthyneura</taxon>
        <taxon>Panpulmonata</taxon>
        <taxon>Eupulmonata</taxon>
        <taxon>Stylommatophora</taxon>
        <taxon>Helicina</taxon>
        <taxon>Helicoidea</taxon>
        <taxon>Geomitridae</taxon>
        <taxon>Candidula</taxon>
    </lineage>
</organism>
<evidence type="ECO:0000259" key="5">
    <source>
        <dbReference type="PROSITE" id="PS01180"/>
    </source>
</evidence>
<evidence type="ECO:0000313" key="7">
    <source>
        <dbReference type="Proteomes" id="UP000678393"/>
    </source>
</evidence>
<protein>
    <recommendedName>
        <fullName evidence="5">CUB domain-containing protein</fullName>
    </recommendedName>
</protein>
<dbReference type="Proteomes" id="UP000678393">
    <property type="component" value="Unassembled WGS sequence"/>
</dbReference>
<keyword evidence="1" id="KW-0677">Repeat</keyword>
<dbReference type="CDD" id="cd00041">
    <property type="entry name" value="CUB"/>
    <property type="match status" value="2"/>
</dbReference>
<keyword evidence="4" id="KW-1133">Transmembrane helix</keyword>
<keyword evidence="2" id="KW-1015">Disulfide bond</keyword>
<keyword evidence="4" id="KW-0472">Membrane</keyword>
<evidence type="ECO:0000256" key="2">
    <source>
        <dbReference type="ARBA" id="ARBA00023157"/>
    </source>
</evidence>
<feature type="domain" description="CUB" evidence="5">
    <location>
        <begin position="3"/>
        <end position="125"/>
    </location>
</feature>
<feature type="non-terminal residue" evidence="6">
    <location>
        <position position="293"/>
    </location>
</feature>
<keyword evidence="4" id="KW-0812">Transmembrane</keyword>
<dbReference type="PANTHER" id="PTHR24251">
    <property type="entry name" value="OVOCHYMASE-RELATED"/>
    <property type="match status" value="1"/>
</dbReference>
<dbReference type="AlphaFoldDB" id="A0A8S3ZKM6"/>
<dbReference type="InterPro" id="IPR000859">
    <property type="entry name" value="CUB_dom"/>
</dbReference>
<comment type="caution">
    <text evidence="3">Lacks conserved residue(s) required for the propagation of feature annotation.</text>
</comment>
<gene>
    <name evidence="6" type="ORF">CUNI_LOCUS12899</name>
</gene>
<dbReference type="PROSITE" id="PS01180">
    <property type="entry name" value="CUB"/>
    <property type="match status" value="2"/>
</dbReference>
<dbReference type="EMBL" id="CAJHNH020002653">
    <property type="protein sequence ID" value="CAG5127341.1"/>
    <property type="molecule type" value="Genomic_DNA"/>
</dbReference>
<reference evidence="6" key="1">
    <citation type="submission" date="2021-04" db="EMBL/GenBank/DDBJ databases">
        <authorList>
            <consortium name="Molecular Ecology Group"/>
        </authorList>
    </citation>
    <scope>NUCLEOTIDE SEQUENCE</scope>
</reference>
<dbReference type="Pfam" id="PF00431">
    <property type="entry name" value="CUB"/>
    <property type="match status" value="2"/>
</dbReference>
<dbReference type="InterPro" id="IPR035914">
    <property type="entry name" value="Sperma_CUB_dom_sf"/>
</dbReference>
<name>A0A8S3ZKM6_9EUPU</name>
<dbReference type="SMART" id="SM00042">
    <property type="entry name" value="CUB"/>
    <property type="match status" value="2"/>
</dbReference>